<keyword evidence="2" id="KW-0732">Signal</keyword>
<evidence type="ECO:0000313" key="9">
    <source>
        <dbReference type="Proteomes" id="UP000490980"/>
    </source>
</evidence>
<evidence type="ECO:0000256" key="4">
    <source>
        <dbReference type="ARBA" id="ARBA00023139"/>
    </source>
</evidence>
<dbReference type="PROSITE" id="PS51257">
    <property type="entry name" value="PROKAR_LIPOPROTEIN"/>
    <property type="match status" value="1"/>
</dbReference>
<keyword evidence="4" id="KW-0564">Palmitate</keyword>
<dbReference type="AlphaFoldDB" id="A0A7X5U6T8"/>
<dbReference type="NCBIfam" id="NF047847">
    <property type="entry name" value="SS_mature_LptM"/>
    <property type="match status" value="1"/>
</dbReference>
<dbReference type="RefSeq" id="WP_166945722.1">
    <property type="nucleotide sequence ID" value="NZ_CP077072.1"/>
</dbReference>
<dbReference type="Pfam" id="PF13627">
    <property type="entry name" value="LptM_cons"/>
    <property type="match status" value="1"/>
</dbReference>
<evidence type="ECO:0000256" key="2">
    <source>
        <dbReference type="ARBA" id="ARBA00022729"/>
    </source>
</evidence>
<evidence type="ECO:0000256" key="1">
    <source>
        <dbReference type="ARBA" id="ARBA00004459"/>
    </source>
</evidence>
<organism evidence="8 9">
    <name type="scientific">Luteibacter anthropi</name>
    <dbReference type="NCBI Taxonomy" id="564369"/>
    <lineage>
        <taxon>Bacteria</taxon>
        <taxon>Pseudomonadati</taxon>
        <taxon>Pseudomonadota</taxon>
        <taxon>Gammaproteobacteria</taxon>
        <taxon>Lysobacterales</taxon>
        <taxon>Rhodanobacteraceae</taxon>
        <taxon>Luteibacter</taxon>
    </lineage>
</organism>
<reference evidence="8 9" key="1">
    <citation type="submission" date="2020-03" db="EMBL/GenBank/DDBJ databases">
        <authorList>
            <person name="Lai Q."/>
        </authorList>
    </citation>
    <scope>NUCLEOTIDE SEQUENCE [LARGE SCALE GENOMIC DNA]</scope>
    <source>
        <strain evidence="8 9">CCUG 25036</strain>
    </source>
</reference>
<evidence type="ECO:0000256" key="5">
    <source>
        <dbReference type="ARBA" id="ARBA00023237"/>
    </source>
</evidence>
<dbReference type="Proteomes" id="UP000490980">
    <property type="component" value="Unassembled WGS sequence"/>
</dbReference>
<keyword evidence="9" id="KW-1185">Reference proteome</keyword>
<gene>
    <name evidence="8" type="ORF">HBF25_01030</name>
</gene>
<keyword evidence="3" id="KW-0472">Membrane</keyword>
<evidence type="ECO:0000256" key="3">
    <source>
        <dbReference type="ARBA" id="ARBA00023136"/>
    </source>
</evidence>
<keyword evidence="6 8" id="KW-0449">Lipoprotein</keyword>
<keyword evidence="5" id="KW-0998">Cell outer membrane</keyword>
<feature type="region of interest" description="Disordered" evidence="7">
    <location>
        <begin position="28"/>
        <end position="71"/>
    </location>
</feature>
<proteinExistence type="predicted"/>
<sequence>MRRSILPCALLIAVVALSGCGNKGPLFMPPPPAPGSTAKPQAVPHPAAASTVQGPAPVSTTMSPFNPIIHQ</sequence>
<feature type="compositionally biased region" description="Polar residues" evidence="7">
    <location>
        <begin position="50"/>
        <end position="64"/>
    </location>
</feature>
<comment type="subcellular location">
    <subcellularLocation>
        <location evidence="1">Cell outer membrane</location>
        <topology evidence="1">Lipid-anchor</topology>
    </subcellularLocation>
</comment>
<protein>
    <submittedName>
        <fullName evidence="8">Lipoprotein</fullName>
    </submittedName>
</protein>
<evidence type="ECO:0000313" key="8">
    <source>
        <dbReference type="EMBL" id="NII04963.1"/>
    </source>
</evidence>
<evidence type="ECO:0000256" key="7">
    <source>
        <dbReference type="SAM" id="MobiDB-lite"/>
    </source>
</evidence>
<accession>A0A7X5U6T8</accession>
<name>A0A7X5U6T8_9GAMM</name>
<comment type="caution">
    <text evidence="8">The sequence shown here is derived from an EMBL/GenBank/DDBJ whole genome shotgun (WGS) entry which is preliminary data.</text>
</comment>
<dbReference type="InterPro" id="IPR032831">
    <property type="entry name" value="LptM_cons"/>
</dbReference>
<dbReference type="GO" id="GO:0009279">
    <property type="term" value="C:cell outer membrane"/>
    <property type="evidence" value="ECO:0007669"/>
    <property type="project" value="UniProtKB-SubCell"/>
</dbReference>
<evidence type="ECO:0000256" key="6">
    <source>
        <dbReference type="ARBA" id="ARBA00023288"/>
    </source>
</evidence>
<dbReference type="EMBL" id="JAARLZ010000001">
    <property type="protein sequence ID" value="NII04963.1"/>
    <property type="molecule type" value="Genomic_DNA"/>
</dbReference>